<gene>
    <name evidence="9" type="ORF">SAMN05421753_103334</name>
</gene>
<evidence type="ECO:0000256" key="1">
    <source>
        <dbReference type="ARBA" id="ARBA00022603"/>
    </source>
</evidence>
<dbReference type="InterPro" id="IPR050390">
    <property type="entry name" value="C5-Methyltransferase"/>
</dbReference>
<dbReference type="PROSITE" id="PS51679">
    <property type="entry name" value="SAM_MT_C5"/>
    <property type="match status" value="1"/>
</dbReference>
<keyword evidence="10" id="KW-1185">Reference proteome</keyword>
<dbReference type="GO" id="GO:0003677">
    <property type="term" value="F:DNA binding"/>
    <property type="evidence" value="ECO:0007669"/>
    <property type="project" value="TreeGrafter"/>
</dbReference>
<keyword evidence="4" id="KW-0680">Restriction system</keyword>
<dbReference type="GO" id="GO:0003886">
    <property type="term" value="F:DNA (cytosine-5-)-methyltransferase activity"/>
    <property type="evidence" value="ECO:0007669"/>
    <property type="project" value="UniProtKB-EC"/>
</dbReference>
<evidence type="ECO:0000256" key="2">
    <source>
        <dbReference type="ARBA" id="ARBA00022679"/>
    </source>
</evidence>
<dbReference type="GO" id="GO:0032259">
    <property type="term" value="P:methylation"/>
    <property type="evidence" value="ECO:0007669"/>
    <property type="project" value="UniProtKB-KW"/>
</dbReference>
<dbReference type="Pfam" id="PF00145">
    <property type="entry name" value="DNA_methylase"/>
    <property type="match status" value="1"/>
</dbReference>
<evidence type="ECO:0000313" key="9">
    <source>
        <dbReference type="EMBL" id="SFH88236.1"/>
    </source>
</evidence>
<reference evidence="10" key="1">
    <citation type="submission" date="2016-10" db="EMBL/GenBank/DDBJ databases">
        <authorList>
            <person name="Varghese N."/>
            <person name="Submissions S."/>
        </authorList>
    </citation>
    <scope>NUCLEOTIDE SEQUENCE [LARGE SCALE GENOMIC DNA]</scope>
    <source>
        <strain evidence="10">DSM 26348</strain>
    </source>
</reference>
<dbReference type="GO" id="GO:0044027">
    <property type="term" value="P:negative regulation of gene expression via chromosomal CpG island methylation"/>
    <property type="evidence" value="ECO:0007669"/>
    <property type="project" value="TreeGrafter"/>
</dbReference>
<proteinExistence type="inferred from homology"/>
<sequence>MKIPTISLFAGCGGLDLGAEKAGAKVVFANDINEDSCSTLKKYFPKITVFQGDISTASAFPDADLVIGGYPCQSFSMGGKRNPVADKRTQLYQEFGRCLKIVKPRYFLAENVSGLKKLQNGEFLQHQIDLFDSLGYRLSTKMVNACDYGVPQKRKRLIIVGVRNDLRKAFCFPSETHGRATRKHPGLIPYTSHGDAIRHLPLWPAGEFYERPHDPDGHMSWYYMSRNRKSKWDEPSYTIVANWRHVTLHPACPTMTLTWSNLSDGWKQRWDFSKEYEHLDTDSSRPILSTPRRLSWRECAAIQTFPADFTPVGKVESIFTQIGNAVPPLLAETILRPLLNGEGLVRRTTSKETLDNNALQQLLLWN</sequence>
<keyword evidence="2 6" id="KW-0808">Transferase</keyword>
<dbReference type="Gene3D" id="3.40.50.150">
    <property type="entry name" value="Vaccinia Virus protein VP39"/>
    <property type="match status" value="1"/>
</dbReference>
<dbReference type="PANTHER" id="PTHR10629">
    <property type="entry name" value="CYTOSINE-SPECIFIC METHYLTRANSFERASE"/>
    <property type="match status" value="1"/>
</dbReference>
<dbReference type="InterPro" id="IPR029063">
    <property type="entry name" value="SAM-dependent_MTases_sf"/>
</dbReference>
<evidence type="ECO:0000256" key="7">
    <source>
        <dbReference type="RuleBase" id="RU000416"/>
    </source>
</evidence>
<dbReference type="PROSITE" id="PS00095">
    <property type="entry name" value="C5_MTASE_2"/>
    <property type="match status" value="1"/>
</dbReference>
<dbReference type="AlphaFoldDB" id="A0A1I3DNE9"/>
<dbReference type="GO" id="GO:0009307">
    <property type="term" value="P:DNA restriction-modification system"/>
    <property type="evidence" value="ECO:0007669"/>
    <property type="project" value="UniProtKB-KW"/>
</dbReference>
<dbReference type="STRING" id="1576369.SAMN05421753_103334"/>
<name>A0A1I3DNE9_9PLAN</name>
<comment type="catalytic activity">
    <reaction evidence="5 8">
        <text>a 2'-deoxycytidine in DNA + S-adenosyl-L-methionine = a 5-methyl-2'-deoxycytidine in DNA + S-adenosyl-L-homocysteine + H(+)</text>
        <dbReference type="Rhea" id="RHEA:13681"/>
        <dbReference type="Rhea" id="RHEA-COMP:11369"/>
        <dbReference type="Rhea" id="RHEA-COMP:11370"/>
        <dbReference type="ChEBI" id="CHEBI:15378"/>
        <dbReference type="ChEBI" id="CHEBI:57856"/>
        <dbReference type="ChEBI" id="CHEBI:59789"/>
        <dbReference type="ChEBI" id="CHEBI:85452"/>
        <dbReference type="ChEBI" id="CHEBI:85454"/>
        <dbReference type="EC" id="2.1.1.37"/>
    </reaction>
</comment>
<evidence type="ECO:0000256" key="5">
    <source>
        <dbReference type="ARBA" id="ARBA00047422"/>
    </source>
</evidence>
<evidence type="ECO:0000256" key="6">
    <source>
        <dbReference type="PROSITE-ProRule" id="PRU01016"/>
    </source>
</evidence>
<dbReference type="CDD" id="cd00315">
    <property type="entry name" value="Cyt_C5_DNA_methylase"/>
    <property type="match status" value="1"/>
</dbReference>
<organism evidence="9 10">
    <name type="scientific">Planctomicrobium piriforme</name>
    <dbReference type="NCBI Taxonomy" id="1576369"/>
    <lineage>
        <taxon>Bacteria</taxon>
        <taxon>Pseudomonadati</taxon>
        <taxon>Planctomycetota</taxon>
        <taxon>Planctomycetia</taxon>
        <taxon>Planctomycetales</taxon>
        <taxon>Planctomycetaceae</taxon>
        <taxon>Planctomicrobium</taxon>
    </lineage>
</organism>
<dbReference type="InterPro" id="IPR031303">
    <property type="entry name" value="C5_meth_CS"/>
</dbReference>
<evidence type="ECO:0000256" key="8">
    <source>
        <dbReference type="RuleBase" id="RU000417"/>
    </source>
</evidence>
<keyword evidence="1 6" id="KW-0489">Methyltransferase</keyword>
<comment type="similarity">
    <text evidence="6 7">Belongs to the class I-like SAM-binding methyltransferase superfamily. C5-methyltransferase family.</text>
</comment>
<dbReference type="Gene3D" id="3.90.120.10">
    <property type="entry name" value="DNA Methylase, subunit A, domain 2"/>
    <property type="match status" value="1"/>
</dbReference>
<dbReference type="InterPro" id="IPR001525">
    <property type="entry name" value="C5_MeTfrase"/>
</dbReference>
<evidence type="ECO:0000313" key="10">
    <source>
        <dbReference type="Proteomes" id="UP000199518"/>
    </source>
</evidence>
<dbReference type="PROSITE" id="PS00094">
    <property type="entry name" value="C5_MTASE_1"/>
    <property type="match status" value="1"/>
</dbReference>
<dbReference type="NCBIfam" id="TIGR00675">
    <property type="entry name" value="dcm"/>
    <property type="match status" value="1"/>
</dbReference>
<evidence type="ECO:0000256" key="4">
    <source>
        <dbReference type="ARBA" id="ARBA00022747"/>
    </source>
</evidence>
<dbReference type="EC" id="2.1.1.37" evidence="8"/>
<keyword evidence="3 6" id="KW-0949">S-adenosyl-L-methionine</keyword>
<dbReference type="OrthoDB" id="9813719at2"/>
<evidence type="ECO:0000256" key="3">
    <source>
        <dbReference type="ARBA" id="ARBA00022691"/>
    </source>
</evidence>
<dbReference type="InterPro" id="IPR018117">
    <property type="entry name" value="C5_DNA_meth_AS"/>
</dbReference>
<dbReference type="Proteomes" id="UP000199518">
    <property type="component" value="Unassembled WGS sequence"/>
</dbReference>
<dbReference type="PANTHER" id="PTHR10629:SF52">
    <property type="entry name" value="DNA (CYTOSINE-5)-METHYLTRANSFERASE 1"/>
    <property type="match status" value="1"/>
</dbReference>
<dbReference type="SUPFAM" id="SSF53335">
    <property type="entry name" value="S-adenosyl-L-methionine-dependent methyltransferases"/>
    <property type="match status" value="1"/>
</dbReference>
<dbReference type="EMBL" id="FOQD01000003">
    <property type="protein sequence ID" value="SFH88236.1"/>
    <property type="molecule type" value="Genomic_DNA"/>
</dbReference>
<feature type="active site" evidence="6">
    <location>
        <position position="72"/>
    </location>
</feature>
<protein>
    <recommendedName>
        <fullName evidence="8">Cytosine-specific methyltransferase</fullName>
        <ecNumber evidence="8">2.1.1.37</ecNumber>
    </recommendedName>
</protein>
<accession>A0A1I3DNE9</accession>
<dbReference type="RefSeq" id="WP_092048350.1">
    <property type="nucleotide sequence ID" value="NZ_FOQD01000003.1"/>
</dbReference>
<dbReference type="PRINTS" id="PR00105">
    <property type="entry name" value="C5METTRFRASE"/>
</dbReference>